<accession>A0A383TZC3</accession>
<keyword evidence="1" id="KW-1133">Transmembrane helix</keyword>
<dbReference type="Proteomes" id="UP000262142">
    <property type="component" value="Unassembled WGS sequence"/>
</dbReference>
<dbReference type="Pfam" id="PF11297">
    <property type="entry name" value="DUF3098"/>
    <property type="match status" value="1"/>
</dbReference>
<protein>
    <submittedName>
        <fullName evidence="2">Protein of uncharacterized function (DUF3098)</fullName>
    </submittedName>
</protein>
<dbReference type="EMBL" id="UNSC01000004">
    <property type="protein sequence ID" value="SZD72964.1"/>
    <property type="molecule type" value="Genomic_DNA"/>
</dbReference>
<name>A0A383TZC3_9FLAO</name>
<feature type="transmembrane region" description="Helical" evidence="1">
    <location>
        <begin position="20"/>
        <end position="39"/>
    </location>
</feature>
<keyword evidence="1" id="KW-0812">Transmembrane</keyword>
<dbReference type="AlphaFoldDB" id="A0A383TZC3"/>
<dbReference type="RefSeq" id="WP_375730848.1">
    <property type="nucleotide sequence ID" value="NZ_UNSC01000004.1"/>
</dbReference>
<sequence>MMKPKTPLPSEFLFRKQNYFLMLVGLCVIALGFFLMTGHDANTRPDGTFDPNYWNEDIFSWRRIRLAPFLVLLGFVIEIAAILYPFDGLLKRKQNQ</sequence>
<keyword evidence="1" id="KW-0472">Membrane</keyword>
<keyword evidence="3" id="KW-1185">Reference proteome</keyword>
<organism evidence="2 3">
    <name type="scientific">Candidatus Ornithobacterium hominis</name>
    <dbReference type="NCBI Taxonomy" id="2497989"/>
    <lineage>
        <taxon>Bacteria</taxon>
        <taxon>Pseudomonadati</taxon>
        <taxon>Bacteroidota</taxon>
        <taxon>Flavobacteriia</taxon>
        <taxon>Flavobacteriales</taxon>
        <taxon>Weeksellaceae</taxon>
        <taxon>Ornithobacterium</taxon>
    </lineage>
</organism>
<evidence type="ECO:0000256" key="1">
    <source>
        <dbReference type="SAM" id="Phobius"/>
    </source>
</evidence>
<proteinExistence type="predicted"/>
<dbReference type="InterPro" id="IPR021448">
    <property type="entry name" value="DUF3098"/>
</dbReference>
<feature type="transmembrane region" description="Helical" evidence="1">
    <location>
        <begin position="66"/>
        <end position="86"/>
    </location>
</feature>
<evidence type="ECO:0000313" key="2">
    <source>
        <dbReference type="EMBL" id="SZD72964.1"/>
    </source>
</evidence>
<gene>
    <name evidence="2" type="ORF">SAMEA104719789_01080</name>
</gene>
<evidence type="ECO:0000313" key="3">
    <source>
        <dbReference type="Proteomes" id="UP000262142"/>
    </source>
</evidence>
<reference evidence="2 3" key="1">
    <citation type="submission" date="2018-09" db="EMBL/GenBank/DDBJ databases">
        <authorList>
            <consortium name="Pathogen Informatics"/>
        </authorList>
    </citation>
    <scope>NUCLEOTIDE SEQUENCE [LARGE SCALE GENOMIC DNA]</scope>
    <source>
        <strain evidence="2 3">OH-22767</strain>
    </source>
</reference>